<dbReference type="Pfam" id="PF04966">
    <property type="entry name" value="OprB"/>
    <property type="match status" value="2"/>
</dbReference>
<evidence type="ECO:0000256" key="2">
    <source>
        <dbReference type="RuleBase" id="RU363072"/>
    </source>
</evidence>
<dbReference type="InterPro" id="IPR051465">
    <property type="entry name" value="Cell_Envelope_Struct_Comp"/>
</dbReference>
<dbReference type="PANTHER" id="PTHR43308">
    <property type="entry name" value="OUTER MEMBRANE PROTEIN ALPHA-RELATED"/>
    <property type="match status" value="1"/>
</dbReference>
<dbReference type="GO" id="GO:0015288">
    <property type="term" value="F:porin activity"/>
    <property type="evidence" value="ECO:0007669"/>
    <property type="project" value="InterPro"/>
</dbReference>
<name>B8HVC3_CYAP4</name>
<dbReference type="NCBIfam" id="NF033921">
    <property type="entry name" value="por_somb"/>
    <property type="match status" value="1"/>
</dbReference>
<dbReference type="PANTHER" id="PTHR43308:SF1">
    <property type="entry name" value="OUTER MEMBRANE PROTEIN ALPHA"/>
    <property type="match status" value="1"/>
</dbReference>
<proteinExistence type="inferred from homology"/>
<dbReference type="InterPro" id="IPR007049">
    <property type="entry name" value="Carb-sel_porin_OprB"/>
</dbReference>
<keyword evidence="3" id="KW-0175">Coiled coil</keyword>
<feature type="domain" description="SLH" evidence="4">
    <location>
        <begin position="95"/>
        <end position="159"/>
    </location>
</feature>
<dbReference type="HOGENOM" id="CLU_018575_1_0_3"/>
<gene>
    <name evidence="5" type="ordered locus">Cyan7425_2214</name>
</gene>
<dbReference type="EMBL" id="CP001344">
    <property type="protein sequence ID" value="ACL44575.1"/>
    <property type="molecule type" value="Genomic_DNA"/>
</dbReference>
<accession>B8HVC3</accession>
<dbReference type="PROSITE" id="PS51272">
    <property type="entry name" value="SLH"/>
    <property type="match status" value="1"/>
</dbReference>
<dbReference type="InterPro" id="IPR047684">
    <property type="entry name" value="Por_som-like"/>
</dbReference>
<dbReference type="AlphaFoldDB" id="B8HVC3"/>
<evidence type="ECO:0000259" key="4">
    <source>
        <dbReference type="PROSITE" id="PS51272"/>
    </source>
</evidence>
<evidence type="ECO:0000256" key="1">
    <source>
        <dbReference type="ARBA" id="ARBA00008769"/>
    </source>
</evidence>
<dbReference type="GO" id="GO:0016020">
    <property type="term" value="C:membrane"/>
    <property type="evidence" value="ECO:0007669"/>
    <property type="project" value="InterPro"/>
</dbReference>
<organism evidence="5">
    <name type="scientific">Cyanothece sp. (strain PCC 7425 / ATCC 29141)</name>
    <dbReference type="NCBI Taxonomy" id="395961"/>
    <lineage>
        <taxon>Bacteria</taxon>
        <taxon>Bacillati</taxon>
        <taxon>Cyanobacteriota</taxon>
        <taxon>Cyanophyceae</taxon>
        <taxon>Gomontiellales</taxon>
        <taxon>Cyanothecaceae</taxon>
        <taxon>Cyanothece</taxon>
    </lineage>
</organism>
<dbReference type="InterPro" id="IPR038673">
    <property type="entry name" value="OprB_sf"/>
</dbReference>
<feature type="coiled-coil region" evidence="3">
    <location>
        <begin position="169"/>
        <end position="196"/>
    </location>
</feature>
<comment type="similarity">
    <text evidence="1 2">Belongs to the OprB family.</text>
</comment>
<evidence type="ECO:0000313" key="5">
    <source>
        <dbReference type="EMBL" id="ACL44575.1"/>
    </source>
</evidence>
<reference evidence="5" key="1">
    <citation type="submission" date="2009-01" db="EMBL/GenBank/DDBJ databases">
        <title>Complete sequence of chromosome Cyanothece sp. PCC 7425.</title>
        <authorList>
            <consortium name="US DOE Joint Genome Institute"/>
            <person name="Lucas S."/>
            <person name="Copeland A."/>
            <person name="Lapidus A."/>
            <person name="Glavina del Rio T."/>
            <person name="Dalin E."/>
            <person name="Tice H."/>
            <person name="Bruce D."/>
            <person name="Goodwin L."/>
            <person name="Pitluck S."/>
            <person name="Sims D."/>
            <person name="Meineke L."/>
            <person name="Brettin T."/>
            <person name="Detter J.C."/>
            <person name="Han C."/>
            <person name="Larimer F."/>
            <person name="Land M."/>
            <person name="Hauser L."/>
            <person name="Kyrpides N."/>
            <person name="Ovchinnikova G."/>
            <person name="Liberton M."/>
            <person name="Stoeckel J."/>
            <person name="Banerjee A."/>
            <person name="Singh A."/>
            <person name="Page L."/>
            <person name="Sato H."/>
            <person name="Zhao L."/>
            <person name="Sherman L."/>
            <person name="Pakrasi H."/>
            <person name="Richardson P."/>
        </authorList>
    </citation>
    <scope>NUCLEOTIDE SEQUENCE</scope>
    <source>
        <strain evidence="5">PCC 7425</strain>
    </source>
</reference>
<dbReference type="Gene3D" id="2.40.160.180">
    <property type="entry name" value="Carbohydrate-selective porin OprB"/>
    <property type="match status" value="1"/>
</dbReference>
<dbReference type="InterPro" id="IPR001119">
    <property type="entry name" value="SLH_dom"/>
</dbReference>
<dbReference type="STRING" id="395961.Cyan7425_2214"/>
<evidence type="ECO:0000256" key="3">
    <source>
        <dbReference type="SAM" id="Coils"/>
    </source>
</evidence>
<sequence>MNYTRLNGADRIALVCLLSGIPFIALPAVAQELHRPITDSEVSHSAPNLLAQVPAPSSLSSIQMGSESTKPALGVNAVSDLVLEVPGATANQVTSVSQLSDVRPTDWAFQALQSLVEKYGCIAGYPDGTFRGNRAATRFELAAALNACLDVISDRFATKEDLATVRKLQEELAAELATLRGRVDGLEARTAKLEAQQFSTTTKLQGENIVAFEAAGGGGYGFNGVDIVKGEDPNPIVVYRTRLNLVTSFSGKDALITGLQAFNFGGDLIGGNSVQNTLFPGTVINSGSTNLSFQPQFAGVDPQVLGSGAYNPNTLALYKLLYVFPIAGKFTGFVFPKAETTDAFPQIIPWASEGQGALSRFAGVNPIARLSGGTSGVGLASGLGFIWNPNKTVNLTALYGSVTAPVATVQPGVTALGSGFFPNDENSFIAAAQATFKPLKSFDAAFNFAYAQHALNILGTGLSSNGLLGALGAGGGDIFTLPGLALDQRVQLFGVGGTFTYRITPKIALSGYGAGIFVNAVGGTSGLSGNSVSNVKAGATYTSFMGGVYFQDALLPGNTAAFIVGQPLYLESATGIAGDADEVFANGTRVFNKARPFQVEAYYRFKVNDNISVTPGAFVIFNPESNSENNTTAVGLVRTTFTF</sequence>
<dbReference type="Pfam" id="PF00395">
    <property type="entry name" value="SLH"/>
    <property type="match status" value="1"/>
</dbReference>
<dbReference type="eggNOG" id="COG3659">
    <property type="taxonomic scope" value="Bacteria"/>
</dbReference>
<dbReference type="KEGG" id="cyn:Cyan7425_2214"/>
<protein>
    <submittedName>
        <fullName evidence="5">S-layer domain protein</fullName>
    </submittedName>
</protein>
<dbReference type="GO" id="GO:0008643">
    <property type="term" value="P:carbohydrate transport"/>
    <property type="evidence" value="ECO:0007669"/>
    <property type="project" value="InterPro"/>
</dbReference>